<dbReference type="Gene3D" id="3.40.50.1000">
    <property type="entry name" value="HAD superfamily/HAD-like"/>
    <property type="match status" value="1"/>
</dbReference>
<comment type="similarity">
    <text evidence="3">Belongs to the cation transport ATPase (P-type) (TC 3.A.3) family. Type IIIB subfamily.</text>
</comment>
<dbReference type="Gene3D" id="1.20.1110.10">
    <property type="entry name" value="Calcium-transporting ATPase, transmembrane domain"/>
    <property type="match status" value="1"/>
</dbReference>
<dbReference type="NCBIfam" id="TIGR01524">
    <property type="entry name" value="ATPase-IIIB_Mg"/>
    <property type="match status" value="1"/>
</dbReference>
<feature type="domain" description="Cation-transporting P-type ATPase N-terminal" evidence="19">
    <location>
        <begin position="18"/>
        <end position="87"/>
    </location>
</feature>
<dbReference type="SUPFAM" id="SSF81665">
    <property type="entry name" value="Calcium ATPase, transmembrane domain M"/>
    <property type="match status" value="1"/>
</dbReference>
<keyword evidence="15 18" id="KW-0472">Membrane</keyword>
<dbReference type="InterPro" id="IPR018303">
    <property type="entry name" value="ATPase_P-typ_P_site"/>
</dbReference>
<dbReference type="InterPro" id="IPR044492">
    <property type="entry name" value="P_typ_ATPase_HD_dom"/>
</dbReference>
<dbReference type="InterPro" id="IPR023299">
    <property type="entry name" value="ATPase_P-typ_cyto_dom_N"/>
</dbReference>
<evidence type="ECO:0000256" key="17">
    <source>
        <dbReference type="ARBA" id="ARBA00047295"/>
    </source>
</evidence>
<evidence type="ECO:0000256" key="3">
    <source>
        <dbReference type="ARBA" id="ARBA00008746"/>
    </source>
</evidence>
<dbReference type="SFLD" id="SFLDG00002">
    <property type="entry name" value="C1.7:_P-type_atpase_like"/>
    <property type="match status" value="1"/>
</dbReference>
<organism evidence="20 21">
    <name type="scientific">Candidatus Phytoplasma sacchari</name>
    <dbReference type="NCBI Taxonomy" id="2609813"/>
    <lineage>
        <taxon>Bacteria</taxon>
        <taxon>Bacillati</taxon>
        <taxon>Mycoplasmatota</taxon>
        <taxon>Mollicutes</taxon>
        <taxon>Acholeplasmatales</taxon>
        <taxon>Acholeplasmataceae</taxon>
        <taxon>Candidatus Phytoplasma</taxon>
        <taxon>16SrXI (Rice yellow dwarf group)</taxon>
    </lineage>
</organism>
<dbReference type="Pfam" id="PF00689">
    <property type="entry name" value="Cation_ATPase_C"/>
    <property type="match status" value="1"/>
</dbReference>
<dbReference type="EMBL" id="CP115156">
    <property type="protein sequence ID" value="WBL31624.1"/>
    <property type="molecule type" value="Genomic_DNA"/>
</dbReference>
<feature type="transmembrane region" description="Helical" evidence="18">
    <location>
        <begin position="783"/>
        <end position="802"/>
    </location>
</feature>
<feature type="transmembrane region" description="Helical" evidence="18">
    <location>
        <begin position="684"/>
        <end position="706"/>
    </location>
</feature>
<accession>A0ABY7M1M8</accession>
<keyword evidence="14 18" id="KW-1133">Transmembrane helix</keyword>
<dbReference type="SFLD" id="SFLDS00003">
    <property type="entry name" value="Haloacid_Dehalogenase"/>
    <property type="match status" value="1"/>
</dbReference>
<comment type="catalytic activity">
    <reaction evidence="17">
        <text>Mg(2+)(out) + ATP + H2O = Mg(2+)(in) + ADP + phosphate + H(+)</text>
        <dbReference type="Rhea" id="RHEA:10260"/>
        <dbReference type="ChEBI" id="CHEBI:15377"/>
        <dbReference type="ChEBI" id="CHEBI:15378"/>
        <dbReference type="ChEBI" id="CHEBI:18420"/>
        <dbReference type="ChEBI" id="CHEBI:30616"/>
        <dbReference type="ChEBI" id="CHEBI:43474"/>
        <dbReference type="ChEBI" id="CHEBI:456216"/>
        <dbReference type="EC" id="7.2.2.14"/>
    </reaction>
</comment>
<comment type="subcellular location">
    <subcellularLocation>
        <location evidence="2">Cell inner membrane</location>
        <topology evidence="2">Multi-pass membrane protein</topology>
    </subcellularLocation>
</comment>
<gene>
    <name evidence="20" type="primary">mgtA</name>
    <name evidence="20" type="ORF">O7R10_00995</name>
</gene>
<evidence type="ECO:0000256" key="7">
    <source>
        <dbReference type="ARBA" id="ARBA00022519"/>
    </source>
</evidence>
<name>A0ABY7M1M8_9MOLU</name>
<dbReference type="InterPro" id="IPR001757">
    <property type="entry name" value="P_typ_ATPase"/>
</dbReference>
<dbReference type="SFLD" id="SFLDF00027">
    <property type="entry name" value="p-type_atpase"/>
    <property type="match status" value="1"/>
</dbReference>
<dbReference type="SUPFAM" id="SSF81653">
    <property type="entry name" value="Calcium ATPase, transduction domain A"/>
    <property type="match status" value="1"/>
</dbReference>
<dbReference type="Pfam" id="PF00690">
    <property type="entry name" value="Cation_ATPase_N"/>
    <property type="match status" value="1"/>
</dbReference>
<evidence type="ECO:0000256" key="18">
    <source>
        <dbReference type="SAM" id="Phobius"/>
    </source>
</evidence>
<dbReference type="InterPro" id="IPR023214">
    <property type="entry name" value="HAD_sf"/>
</dbReference>
<evidence type="ECO:0000256" key="2">
    <source>
        <dbReference type="ARBA" id="ARBA00004429"/>
    </source>
</evidence>
<proteinExistence type="inferred from homology"/>
<evidence type="ECO:0000256" key="13">
    <source>
        <dbReference type="ARBA" id="ARBA00022967"/>
    </source>
</evidence>
<evidence type="ECO:0000256" key="1">
    <source>
        <dbReference type="ARBA" id="ARBA00003954"/>
    </source>
</evidence>
<dbReference type="Pfam" id="PF00122">
    <property type="entry name" value="E1-E2_ATPase"/>
    <property type="match status" value="1"/>
</dbReference>
<dbReference type="PRINTS" id="PR01836">
    <property type="entry name" value="MGATPASE"/>
</dbReference>
<evidence type="ECO:0000259" key="19">
    <source>
        <dbReference type="SMART" id="SM00831"/>
    </source>
</evidence>
<evidence type="ECO:0000256" key="10">
    <source>
        <dbReference type="ARBA" id="ARBA00022741"/>
    </source>
</evidence>
<evidence type="ECO:0000256" key="5">
    <source>
        <dbReference type="ARBA" id="ARBA00013555"/>
    </source>
</evidence>
<feature type="transmembrane region" description="Helical" evidence="18">
    <location>
        <begin position="853"/>
        <end position="871"/>
    </location>
</feature>
<protein>
    <recommendedName>
        <fullName evidence="5">Magnesium-transporting ATPase, P-type 1</fullName>
        <ecNumber evidence="4">7.2.2.14</ecNumber>
    </recommendedName>
    <alternativeName>
        <fullName evidence="16">Mg(2+) transport ATPase, P-type 1</fullName>
    </alternativeName>
</protein>
<evidence type="ECO:0000256" key="11">
    <source>
        <dbReference type="ARBA" id="ARBA00022840"/>
    </source>
</evidence>
<evidence type="ECO:0000256" key="15">
    <source>
        <dbReference type="ARBA" id="ARBA00023136"/>
    </source>
</evidence>
<dbReference type="InterPro" id="IPR036412">
    <property type="entry name" value="HAD-like_sf"/>
</dbReference>
<dbReference type="Pfam" id="PF13246">
    <property type="entry name" value="Cation_ATPase"/>
    <property type="match status" value="1"/>
</dbReference>
<evidence type="ECO:0000256" key="9">
    <source>
        <dbReference type="ARBA" id="ARBA00022692"/>
    </source>
</evidence>
<comment type="function">
    <text evidence="1">Mediates magnesium influx to the cytosol.</text>
</comment>
<feature type="transmembrane region" description="Helical" evidence="18">
    <location>
        <begin position="95"/>
        <end position="114"/>
    </location>
</feature>
<dbReference type="InterPro" id="IPR059000">
    <property type="entry name" value="ATPase_P-type_domA"/>
</dbReference>
<dbReference type="EC" id="7.2.2.14" evidence="4"/>
<evidence type="ECO:0000256" key="6">
    <source>
        <dbReference type="ARBA" id="ARBA00022475"/>
    </source>
</evidence>
<keyword evidence="9 18" id="KW-0812">Transmembrane</keyword>
<feature type="transmembrane region" description="Helical" evidence="18">
    <location>
        <begin position="754"/>
        <end position="777"/>
    </location>
</feature>
<dbReference type="PANTHER" id="PTHR42861">
    <property type="entry name" value="CALCIUM-TRANSPORTING ATPASE"/>
    <property type="match status" value="1"/>
</dbReference>
<evidence type="ECO:0000313" key="20">
    <source>
        <dbReference type="EMBL" id="WBL31624.1"/>
    </source>
</evidence>
<feature type="transmembrane region" description="Helical" evidence="18">
    <location>
        <begin position="289"/>
        <end position="313"/>
    </location>
</feature>
<dbReference type="InterPro" id="IPR004014">
    <property type="entry name" value="ATPase_P-typ_cation-transptr_N"/>
</dbReference>
<keyword evidence="21" id="KW-1185">Reference proteome</keyword>
<dbReference type="InterPro" id="IPR006068">
    <property type="entry name" value="ATPase_P-typ_cation-transptr_C"/>
</dbReference>
<feature type="transmembrane region" description="Helical" evidence="18">
    <location>
        <begin position="814"/>
        <end position="838"/>
    </location>
</feature>
<evidence type="ECO:0000256" key="14">
    <source>
        <dbReference type="ARBA" id="ARBA00022989"/>
    </source>
</evidence>
<keyword evidence="10" id="KW-0547">Nucleotide-binding</keyword>
<keyword evidence="13" id="KW-1278">Translocase</keyword>
<dbReference type="NCBIfam" id="TIGR01494">
    <property type="entry name" value="ATPase_P-type"/>
    <property type="match status" value="2"/>
</dbReference>
<dbReference type="PROSITE" id="PS00154">
    <property type="entry name" value="ATPASE_E1_E2"/>
    <property type="match status" value="1"/>
</dbReference>
<dbReference type="InterPro" id="IPR023298">
    <property type="entry name" value="ATPase_P-typ_TM_dom_sf"/>
</dbReference>
<feature type="transmembrane region" description="Helical" evidence="18">
    <location>
        <begin position="712"/>
        <end position="733"/>
    </location>
</feature>
<feature type="transmembrane region" description="Helical" evidence="18">
    <location>
        <begin position="66"/>
        <end position="83"/>
    </location>
</feature>
<keyword evidence="7" id="KW-0997">Cell inner membrane</keyword>
<evidence type="ECO:0000313" key="21">
    <source>
        <dbReference type="Proteomes" id="UP001210120"/>
    </source>
</evidence>
<evidence type="ECO:0000256" key="12">
    <source>
        <dbReference type="ARBA" id="ARBA00022842"/>
    </source>
</evidence>
<feature type="transmembrane region" description="Helical" evidence="18">
    <location>
        <begin position="259"/>
        <end position="277"/>
    </location>
</feature>
<dbReference type="Gene3D" id="2.70.150.10">
    <property type="entry name" value="Calcium-transporting ATPase, cytoplasmic transduction domain A"/>
    <property type="match status" value="1"/>
</dbReference>
<dbReference type="SUPFAM" id="SSF56784">
    <property type="entry name" value="HAD-like"/>
    <property type="match status" value="1"/>
</dbReference>
<keyword evidence="6" id="KW-1003">Cell membrane</keyword>
<dbReference type="Gene3D" id="3.40.1110.10">
    <property type="entry name" value="Calcium-transporting ATPase, cytoplasmic domain N"/>
    <property type="match status" value="1"/>
</dbReference>
<reference evidence="20" key="1">
    <citation type="submission" date="2022-12" db="EMBL/GenBank/DDBJ databases">
        <title>Genomic Characterization of Candidatus Phytoplasma sacchari in China.</title>
        <authorList>
            <person name="Zhang R.-Y."/>
        </authorList>
    </citation>
    <scope>NUCLEOTIDE SEQUENCE [LARGE SCALE GENOMIC DNA]</scope>
    <source>
        <strain evidence="20">SCWL1</strain>
    </source>
</reference>
<dbReference type="InterPro" id="IPR006415">
    <property type="entry name" value="P-type_ATPase_IIIB"/>
</dbReference>
<dbReference type="InterPro" id="IPR008250">
    <property type="entry name" value="ATPase_P-typ_transduc_dom_A_sf"/>
</dbReference>
<dbReference type="SMART" id="SM00831">
    <property type="entry name" value="Cation_ATPase_N"/>
    <property type="match status" value="1"/>
</dbReference>
<evidence type="ECO:0000256" key="16">
    <source>
        <dbReference type="ARBA" id="ARBA00029806"/>
    </source>
</evidence>
<keyword evidence="12" id="KW-0460">Magnesium</keyword>
<evidence type="ECO:0000256" key="4">
    <source>
        <dbReference type="ARBA" id="ARBA00012786"/>
    </source>
</evidence>
<keyword evidence="11" id="KW-0067">ATP-binding</keyword>
<sequence>MNKKNKDNFLFYKRISLQESSKSEKYFKTSLKNGLSWQEVKRRKKEYGLNILESKNKKIFQKSIKILSNPFNIILFFLILTTFLKDIWFEKEKNYSTFVIVIIILFISNIVYFLQELKFSKIAEKFKNVIQTNVTLKRENKIYEVSSDEIVVGDIIHLSAGDVIPADIKLYETNDFFVKETHLTGENEPVEKKSFSEEEYKNIIEDKKIVFMGTNVVSGYAKGIVILIGNNTYLGKINRLVNKNKYFNYQKDINSVSKLLIYSTLVIFPLIFIINWIKNPLNFNFLNIFLLSLTIVLGMTPEMLPLITNLSFFRGVINLSRKKIIVKNLYSMQDLGTINLLFTDKTGTLTEDQIRINNYFDINNVFNEKVLEYSFLNSYFQTGLKSSIDIAIIKEMEKKEYFKSFEYLEKKNNKIDEIPFDFKRRRVSVIISDINENDILKVISKGAIEEILNVCDYAEIIDDDTNKIKKVIKIDKQKILDKVSFYNSIGMRVIGVAYKNIKKESFINNKLNINQIESNMIMMGFLTLSDVPKKNVIEVINSLKKYNVKVKILTGDNEILTKNIAAQINIDNYDNFLLGSDIDKMDDEELYQKSSKINIFAKLNPDHKARIVSLFRKKKNIIGYMGDGINDAPAMQSSNLAISVETGVDIAKETSDIIFLDKDLRIIIDSILEGRRVYTNIIKYIKFTLSSNFSNILSILLASFYLPFIPLLHMQILFLNLIYDLICLALPFDNVDKIYLNKPRKWDFNKIIKFMLLFGIIALLFDFLFWFSLYNFISKDVSFFQSSWFIFSFWTQIINIIFLRTEGNFKKNKISIFLLFSIISSFFLTFLIFFIPAISDLLYFTNPLKNKKYIFLLFFSIFSYIFVLIKAKRIFIKKNKELL</sequence>
<dbReference type="Proteomes" id="UP001210120">
    <property type="component" value="Chromosome"/>
</dbReference>
<keyword evidence="8" id="KW-0597">Phosphoprotein</keyword>
<evidence type="ECO:0000256" key="8">
    <source>
        <dbReference type="ARBA" id="ARBA00022553"/>
    </source>
</evidence>